<feature type="coiled-coil region" evidence="4">
    <location>
        <begin position="130"/>
        <end position="241"/>
    </location>
</feature>
<dbReference type="EMBL" id="CT868033">
    <property type="protein sequence ID" value="CAK64716.1"/>
    <property type="molecule type" value="Genomic_DNA"/>
</dbReference>
<evidence type="ECO:0000256" key="5">
    <source>
        <dbReference type="SAM" id="MobiDB-lite"/>
    </source>
</evidence>
<dbReference type="InterPro" id="IPR050995">
    <property type="entry name" value="WD-F-box_domain-protein"/>
</dbReference>
<dbReference type="InterPro" id="IPR001680">
    <property type="entry name" value="WD40_rpt"/>
</dbReference>
<dbReference type="OrthoDB" id="538223at2759"/>
<dbReference type="PRINTS" id="PR00320">
    <property type="entry name" value="GPROTEINBRPT"/>
</dbReference>
<dbReference type="PROSITE" id="PS50082">
    <property type="entry name" value="WD_REPEATS_2"/>
    <property type="match status" value="5"/>
</dbReference>
<feature type="repeat" description="WD" evidence="3">
    <location>
        <begin position="471"/>
        <end position="505"/>
    </location>
</feature>
<proteinExistence type="predicted"/>
<keyword evidence="2" id="KW-0677">Repeat</keyword>
<sequence length="622" mass="71560">MNKAEDSQNQFFVIEQIEMSSESEPEDLEDLDELNDIKHEEENLNDLDKIITDVKKEEYMPKIRAEPPEPKPPGVIKRPEVVDDFIRNFLIKNQMNRSLEVFQQEWYELSQKGKLATDGMGQVTDVYVQNEKLKEELKYVRGELDKAKIVAENAKSTYDKLRKERDFHKMHHHRVQQEKRKLNHDIDKLKGLHQQYEDKYEELSQKYSHAMKEKMLLKLERDRLVAKNDALQRSLQNVEEKINKEKEPGSPTDKLPLVDTKANTKKASTKTNTQFPPDDRPNPYAGTQIEPQNYRNAILNKTFKGHMMAISSMDMHPKKSIVATASDDFTWKIWTLPQGELIMSGEGHKDWVSGIHFHPKGSHLVTSSGDCTIKVWDFINASCTHTFKDHIQPVWGVKFNDTGEFIVSASMDHTCKVFDLASGKTRHTFRGHVDSVNHVSFQPFSNIFTSASADKTISLWDIRSGLCVQTFYGHLNSVNHATFSLKGDSIASCDADGIIKMWDVRMVKGRSQFDAGPYSANAVALDKSGTILLVGSDDQQIRLYNETTQKQEHTLKGHEDAVQDVAFDYNSKMIISCEFINDLKFYKQDAYYLANFTEDLPSIYILFLYILQKLFLQSFHVK</sequence>
<feature type="repeat" description="WD" evidence="3">
    <location>
        <begin position="303"/>
        <end position="344"/>
    </location>
</feature>
<dbReference type="Proteomes" id="UP000000600">
    <property type="component" value="Unassembled WGS sequence"/>
</dbReference>
<feature type="repeat" description="WD" evidence="3">
    <location>
        <begin position="429"/>
        <end position="470"/>
    </location>
</feature>
<dbReference type="InterPro" id="IPR020472">
    <property type="entry name" value="WD40_PAC1"/>
</dbReference>
<dbReference type="RefSeq" id="XP_001432113.1">
    <property type="nucleotide sequence ID" value="XM_001432076.1"/>
</dbReference>
<dbReference type="InParanoid" id="A0C1P9"/>
<dbReference type="Gene3D" id="2.130.10.10">
    <property type="entry name" value="YVTN repeat-like/Quinoprotein amine dehydrogenase"/>
    <property type="match status" value="2"/>
</dbReference>
<dbReference type="AlphaFoldDB" id="A0C1P9"/>
<feature type="region of interest" description="Disordered" evidence="5">
    <location>
        <begin position="263"/>
        <end position="288"/>
    </location>
</feature>
<evidence type="ECO:0000313" key="7">
    <source>
        <dbReference type="Proteomes" id="UP000000600"/>
    </source>
</evidence>
<dbReference type="InterPro" id="IPR036322">
    <property type="entry name" value="WD40_repeat_dom_sf"/>
</dbReference>
<dbReference type="PROSITE" id="PS00678">
    <property type="entry name" value="WD_REPEATS_1"/>
    <property type="match status" value="1"/>
</dbReference>
<evidence type="ECO:0000256" key="1">
    <source>
        <dbReference type="ARBA" id="ARBA00022574"/>
    </source>
</evidence>
<dbReference type="Pfam" id="PF00400">
    <property type="entry name" value="WD40"/>
    <property type="match status" value="7"/>
</dbReference>
<dbReference type="PROSITE" id="PS50294">
    <property type="entry name" value="WD_REPEATS_REGION"/>
    <property type="match status" value="4"/>
</dbReference>
<dbReference type="InterPro" id="IPR019775">
    <property type="entry name" value="WD40_repeat_CS"/>
</dbReference>
<dbReference type="InterPro" id="IPR015943">
    <property type="entry name" value="WD40/YVTN_repeat-like_dom_sf"/>
</dbReference>
<dbReference type="OMA" id="DIQTTFW"/>
<keyword evidence="7" id="KW-1185">Reference proteome</keyword>
<reference evidence="6 7" key="1">
    <citation type="journal article" date="2006" name="Nature">
        <title>Global trends of whole-genome duplications revealed by the ciliate Paramecium tetraurelia.</title>
        <authorList>
            <consortium name="Genoscope"/>
            <person name="Aury J.-M."/>
            <person name="Jaillon O."/>
            <person name="Duret L."/>
            <person name="Noel B."/>
            <person name="Jubin C."/>
            <person name="Porcel B.M."/>
            <person name="Segurens B."/>
            <person name="Daubin V."/>
            <person name="Anthouard V."/>
            <person name="Aiach N."/>
            <person name="Arnaiz O."/>
            <person name="Billaut A."/>
            <person name="Beisson J."/>
            <person name="Blanc I."/>
            <person name="Bouhouche K."/>
            <person name="Camara F."/>
            <person name="Duharcourt S."/>
            <person name="Guigo R."/>
            <person name="Gogendeau D."/>
            <person name="Katinka M."/>
            <person name="Keller A.-M."/>
            <person name="Kissmehl R."/>
            <person name="Klotz C."/>
            <person name="Koll F."/>
            <person name="Le Moue A."/>
            <person name="Lepere C."/>
            <person name="Malinsky S."/>
            <person name="Nowacki M."/>
            <person name="Nowak J.K."/>
            <person name="Plattner H."/>
            <person name="Poulain J."/>
            <person name="Ruiz F."/>
            <person name="Serrano V."/>
            <person name="Zagulski M."/>
            <person name="Dessen P."/>
            <person name="Betermier M."/>
            <person name="Weissenbach J."/>
            <person name="Scarpelli C."/>
            <person name="Schachter V."/>
            <person name="Sperling L."/>
            <person name="Meyer E."/>
            <person name="Cohen J."/>
            <person name="Wincker P."/>
        </authorList>
    </citation>
    <scope>NUCLEOTIDE SEQUENCE [LARGE SCALE GENOMIC DNA]</scope>
    <source>
        <strain evidence="6 7">Stock d4-2</strain>
    </source>
</reference>
<evidence type="ECO:0000256" key="2">
    <source>
        <dbReference type="ARBA" id="ARBA00022737"/>
    </source>
</evidence>
<name>A0C1P9_PARTE</name>
<feature type="repeat" description="WD" evidence="3">
    <location>
        <begin position="345"/>
        <end position="386"/>
    </location>
</feature>
<dbReference type="CDD" id="cd00200">
    <property type="entry name" value="WD40"/>
    <property type="match status" value="1"/>
</dbReference>
<evidence type="ECO:0000256" key="4">
    <source>
        <dbReference type="SAM" id="Coils"/>
    </source>
</evidence>
<organism evidence="6 7">
    <name type="scientific">Paramecium tetraurelia</name>
    <dbReference type="NCBI Taxonomy" id="5888"/>
    <lineage>
        <taxon>Eukaryota</taxon>
        <taxon>Sar</taxon>
        <taxon>Alveolata</taxon>
        <taxon>Ciliophora</taxon>
        <taxon>Intramacronucleata</taxon>
        <taxon>Oligohymenophorea</taxon>
        <taxon>Peniculida</taxon>
        <taxon>Parameciidae</taxon>
        <taxon>Paramecium</taxon>
    </lineage>
</organism>
<dbReference type="SUPFAM" id="SSF50978">
    <property type="entry name" value="WD40 repeat-like"/>
    <property type="match status" value="1"/>
</dbReference>
<protein>
    <submittedName>
        <fullName evidence="6">Uncharacterized protein</fullName>
    </submittedName>
</protein>
<dbReference type="SMART" id="SM00320">
    <property type="entry name" value="WD40"/>
    <property type="match status" value="7"/>
</dbReference>
<accession>A0C1P9</accession>
<gene>
    <name evidence="6" type="ORF">GSPATT00034193001</name>
</gene>
<dbReference type="STRING" id="5888.A0C1P9"/>
<keyword evidence="1 3" id="KW-0853">WD repeat</keyword>
<dbReference type="GeneID" id="5017898"/>
<keyword evidence="4" id="KW-0175">Coiled coil</keyword>
<dbReference type="PANTHER" id="PTHR14604">
    <property type="entry name" value="WD40 REPEAT PF20"/>
    <property type="match status" value="1"/>
</dbReference>
<dbReference type="eggNOG" id="KOG0272">
    <property type="taxonomic scope" value="Eukaryota"/>
</dbReference>
<dbReference type="PANTHER" id="PTHR14604:SF3">
    <property type="entry name" value="SPERM-ASSOCIATED ANTIGEN 16 PROTEIN"/>
    <property type="match status" value="1"/>
</dbReference>
<dbReference type="HOGENOM" id="CLU_000288_57_18_1"/>
<dbReference type="KEGG" id="ptm:GSPATT00034193001"/>
<evidence type="ECO:0000256" key="3">
    <source>
        <dbReference type="PROSITE-ProRule" id="PRU00221"/>
    </source>
</evidence>
<feature type="repeat" description="WD" evidence="3">
    <location>
        <begin position="387"/>
        <end position="428"/>
    </location>
</feature>
<evidence type="ECO:0000313" key="6">
    <source>
        <dbReference type="EMBL" id="CAK64716.1"/>
    </source>
</evidence>